<dbReference type="EC" id="4.3.1.17" evidence="1"/>
<dbReference type="EMBL" id="JAGGKS010000004">
    <property type="protein sequence ID" value="MBP1925885.1"/>
    <property type="molecule type" value="Genomic_DNA"/>
</dbReference>
<accession>A0ABS4GDW4</accession>
<gene>
    <name evidence="1" type="ORF">J2Z76_001746</name>
</gene>
<organism evidence="1 2">
    <name type="scientific">Sedimentibacter acidaminivorans</name>
    <dbReference type="NCBI Taxonomy" id="913099"/>
    <lineage>
        <taxon>Bacteria</taxon>
        <taxon>Bacillati</taxon>
        <taxon>Bacillota</taxon>
        <taxon>Tissierellia</taxon>
        <taxon>Sedimentibacter</taxon>
    </lineage>
</organism>
<dbReference type="Proteomes" id="UP001519342">
    <property type="component" value="Unassembled WGS sequence"/>
</dbReference>
<comment type="caution">
    <text evidence="1">The sequence shown here is derived from an EMBL/GenBank/DDBJ whole genome shotgun (WGS) entry which is preliminary data.</text>
</comment>
<dbReference type="GO" id="GO:0003941">
    <property type="term" value="F:L-serine ammonia-lyase activity"/>
    <property type="evidence" value="ECO:0007669"/>
    <property type="project" value="UniProtKB-EC"/>
</dbReference>
<keyword evidence="2" id="KW-1185">Reference proteome</keyword>
<evidence type="ECO:0000313" key="2">
    <source>
        <dbReference type="Proteomes" id="UP001519342"/>
    </source>
</evidence>
<evidence type="ECO:0000313" key="1">
    <source>
        <dbReference type="EMBL" id="MBP1925885.1"/>
    </source>
</evidence>
<reference evidence="1 2" key="1">
    <citation type="submission" date="2021-03" db="EMBL/GenBank/DDBJ databases">
        <title>Genomic Encyclopedia of Type Strains, Phase IV (KMG-IV): sequencing the most valuable type-strain genomes for metagenomic binning, comparative biology and taxonomic classification.</title>
        <authorList>
            <person name="Goeker M."/>
        </authorList>
    </citation>
    <scope>NUCLEOTIDE SEQUENCE [LARGE SCALE GENOMIC DNA]</scope>
    <source>
        <strain evidence="1 2">DSM 24004</strain>
    </source>
</reference>
<protein>
    <submittedName>
        <fullName evidence="1">L-serine dehydratase</fullName>
        <ecNumber evidence="1">4.3.1.17</ecNumber>
    </submittedName>
</protein>
<sequence length="468" mass="50410">MNITDMIKEKMPLTLSEIVEIADKNKLRFVDVVLAETEIQTGKTKEEILEEVLKEFEHNLNAVEIGLTTGSSLLLGTTAAQLNNIEGTKLFKDEFVDRALVNTIAAQTGNHSLGLNPCAGTGDSCPYTGFIRAMFDTGYERTKVAEVAAILLKVGSMFRVGKITTGCNMEGFGAGAAAVAAATVELYEGSPKATERAMVMAISPTIAVPCTPRVMVPALCATHIGGAILVGTMSAGLAVRTDIEVNVPIDVMLAMATEVHPISGKTIVPTVVEFMQPFFKTKEPVEKLIDQTIKDEEKENIDKTLVKAKEIAKRLAEGSRPITNTLGEAVVGGSSQAVGSPTNTGRIAHFLTKGKINKVKIELYPELFARRGINVPGVLMGAVYGSSTADGKMYKEVMELVEKEKIEVEIVKDEEYQVQRVTIYTDEGTYMVDALNRGGGRLVLRDASPSRQDAVDVANKLGIVLIEE</sequence>
<proteinExistence type="predicted"/>
<dbReference type="RefSeq" id="WP_209511618.1">
    <property type="nucleotide sequence ID" value="NZ_JAGGKS010000004.1"/>
</dbReference>
<keyword evidence="1" id="KW-0456">Lyase</keyword>
<name>A0ABS4GDW4_9FIRM</name>